<dbReference type="InterPro" id="IPR000835">
    <property type="entry name" value="HTH_MarR-typ"/>
</dbReference>
<dbReference type="Pfam" id="PF12802">
    <property type="entry name" value="MarR_2"/>
    <property type="match status" value="1"/>
</dbReference>
<dbReference type="PANTHER" id="PTHR35790:SF4">
    <property type="entry name" value="HTH-TYPE TRANSCRIPTIONAL REGULATOR PCHR"/>
    <property type="match status" value="1"/>
</dbReference>
<dbReference type="InterPro" id="IPR052067">
    <property type="entry name" value="Metal_resp_HTH_trans_reg"/>
</dbReference>
<keyword evidence="6" id="KW-1185">Reference proteome</keyword>
<protein>
    <submittedName>
        <fullName evidence="5">DNA-binding transcriptional regulator, MarR family</fullName>
    </submittedName>
</protein>
<evidence type="ECO:0000256" key="2">
    <source>
        <dbReference type="ARBA" id="ARBA00023125"/>
    </source>
</evidence>
<reference evidence="6" key="1">
    <citation type="submission" date="2017-02" db="EMBL/GenBank/DDBJ databases">
        <authorList>
            <person name="Varghese N."/>
            <person name="Submissions S."/>
        </authorList>
    </citation>
    <scope>NUCLEOTIDE SEQUENCE [LARGE SCALE GENOMIC DNA]</scope>
    <source>
        <strain evidence="6">ATCC 27094</strain>
    </source>
</reference>
<dbReference type="AlphaFoldDB" id="A0A1T4LQG1"/>
<feature type="domain" description="HTH marR-type" evidence="4">
    <location>
        <begin position="11"/>
        <end position="144"/>
    </location>
</feature>
<dbReference type="SMART" id="SM00347">
    <property type="entry name" value="HTH_MARR"/>
    <property type="match status" value="1"/>
</dbReference>
<evidence type="ECO:0000256" key="1">
    <source>
        <dbReference type="ARBA" id="ARBA00023015"/>
    </source>
</evidence>
<dbReference type="PROSITE" id="PS50995">
    <property type="entry name" value="HTH_MARR_2"/>
    <property type="match status" value="1"/>
</dbReference>
<keyword evidence="3" id="KW-0804">Transcription</keyword>
<evidence type="ECO:0000259" key="4">
    <source>
        <dbReference type="PROSITE" id="PS50995"/>
    </source>
</evidence>
<accession>A0A1T4LQG1</accession>
<proteinExistence type="predicted"/>
<dbReference type="PRINTS" id="PR00598">
    <property type="entry name" value="HTHMARR"/>
</dbReference>
<keyword evidence="1" id="KW-0805">Transcription regulation</keyword>
<dbReference type="InterPro" id="IPR036390">
    <property type="entry name" value="WH_DNA-bd_sf"/>
</dbReference>
<dbReference type="GO" id="GO:0003700">
    <property type="term" value="F:DNA-binding transcription factor activity"/>
    <property type="evidence" value="ECO:0007669"/>
    <property type="project" value="InterPro"/>
</dbReference>
<dbReference type="Proteomes" id="UP000190092">
    <property type="component" value="Unassembled WGS sequence"/>
</dbReference>
<dbReference type="GO" id="GO:0003677">
    <property type="term" value="F:DNA binding"/>
    <property type="evidence" value="ECO:0007669"/>
    <property type="project" value="UniProtKB-KW"/>
</dbReference>
<evidence type="ECO:0000256" key="3">
    <source>
        <dbReference type="ARBA" id="ARBA00023163"/>
    </source>
</evidence>
<dbReference type="STRING" id="225324.SAMN02745126_01656"/>
<evidence type="ECO:0000313" key="6">
    <source>
        <dbReference type="Proteomes" id="UP000190092"/>
    </source>
</evidence>
<dbReference type="EMBL" id="FUWJ01000001">
    <property type="protein sequence ID" value="SJZ56913.1"/>
    <property type="molecule type" value="Genomic_DNA"/>
</dbReference>
<sequence>MANQSQVLELENFLPYRLSILTQVVSEALHDLYAGPFGLTVTQWRVMAALGRFAPLTASEVGQRIVMDKVAVSRAVAGLMNRGLIERATDRKDRRRASLRLSTAGSDMHAQIVPIALAYEARLHEALSEDEQRLFDRLSDRLLARAKTLRDRR</sequence>
<dbReference type="OrthoDB" id="8906692at2"/>
<dbReference type="PANTHER" id="PTHR35790">
    <property type="entry name" value="HTH-TYPE TRANSCRIPTIONAL REGULATOR PCHR"/>
    <property type="match status" value="1"/>
</dbReference>
<dbReference type="RefSeq" id="WP_085933265.1">
    <property type="nucleotide sequence ID" value="NZ_FUWJ01000001.1"/>
</dbReference>
<name>A0A1T4LQG1_9HYPH</name>
<gene>
    <name evidence="5" type="ORF">SAMN02745126_01656</name>
</gene>
<keyword evidence="2 5" id="KW-0238">DNA-binding</keyword>
<dbReference type="SUPFAM" id="SSF46785">
    <property type="entry name" value="Winged helix' DNA-binding domain"/>
    <property type="match status" value="1"/>
</dbReference>
<dbReference type="Gene3D" id="1.10.10.10">
    <property type="entry name" value="Winged helix-like DNA-binding domain superfamily/Winged helix DNA-binding domain"/>
    <property type="match status" value="1"/>
</dbReference>
<dbReference type="InterPro" id="IPR036388">
    <property type="entry name" value="WH-like_DNA-bd_sf"/>
</dbReference>
<organism evidence="5 6">
    <name type="scientific">Enhydrobacter aerosaccus</name>
    <dbReference type="NCBI Taxonomy" id="225324"/>
    <lineage>
        <taxon>Bacteria</taxon>
        <taxon>Pseudomonadati</taxon>
        <taxon>Pseudomonadota</taxon>
        <taxon>Alphaproteobacteria</taxon>
        <taxon>Hyphomicrobiales</taxon>
        <taxon>Enhydrobacter</taxon>
    </lineage>
</organism>
<evidence type="ECO:0000313" key="5">
    <source>
        <dbReference type="EMBL" id="SJZ56913.1"/>
    </source>
</evidence>